<dbReference type="InterPro" id="IPR011611">
    <property type="entry name" value="PfkB_dom"/>
</dbReference>
<dbReference type="Proteomes" id="UP000509623">
    <property type="component" value="Chromosome"/>
</dbReference>
<dbReference type="GO" id="GO:0044281">
    <property type="term" value="P:small molecule metabolic process"/>
    <property type="evidence" value="ECO:0007669"/>
    <property type="project" value="UniProtKB-ARBA"/>
</dbReference>
<dbReference type="GO" id="GO:0008662">
    <property type="term" value="F:1-phosphofructokinase activity"/>
    <property type="evidence" value="ECO:0007669"/>
    <property type="project" value="UniProtKB-UniRule"/>
</dbReference>
<keyword evidence="3 7" id="KW-0547">Nucleotide-binding</keyword>
<evidence type="ECO:0000313" key="11">
    <source>
        <dbReference type="EMBL" id="QKO30373.1"/>
    </source>
</evidence>
<dbReference type="GO" id="GO:0005524">
    <property type="term" value="F:ATP binding"/>
    <property type="evidence" value="ECO:0007669"/>
    <property type="project" value="UniProtKB-UniRule"/>
</dbReference>
<evidence type="ECO:0000256" key="8">
    <source>
        <dbReference type="RuleBase" id="RU369061"/>
    </source>
</evidence>
<dbReference type="FunFam" id="3.40.1190.20:FF:000001">
    <property type="entry name" value="Phosphofructokinase"/>
    <property type="match status" value="1"/>
</dbReference>
<evidence type="ECO:0000313" key="10">
    <source>
        <dbReference type="EMBL" id="QKN23021.1"/>
    </source>
</evidence>
<dbReference type="InterPro" id="IPR029056">
    <property type="entry name" value="Ribokinase-like"/>
</dbReference>
<dbReference type="PROSITE" id="PS00584">
    <property type="entry name" value="PFKB_KINASES_2"/>
    <property type="match status" value="1"/>
</dbReference>
<feature type="domain" description="Carbohydrate kinase PfkB" evidence="9">
    <location>
        <begin position="11"/>
        <end position="289"/>
    </location>
</feature>
<protein>
    <recommendedName>
        <fullName evidence="7">Tagatose-6-phosphate kinase</fullName>
        <ecNumber evidence="7">2.7.1.144</ecNumber>
    </recommendedName>
</protein>
<evidence type="ECO:0000256" key="3">
    <source>
        <dbReference type="ARBA" id="ARBA00022741"/>
    </source>
</evidence>
<dbReference type="CDD" id="cd01164">
    <property type="entry name" value="FruK_PfkB_like"/>
    <property type="match status" value="1"/>
</dbReference>
<organism evidence="10 12">
    <name type="scientific">Caproicibacterium lactatifermentans</name>
    <dbReference type="NCBI Taxonomy" id="2666138"/>
    <lineage>
        <taxon>Bacteria</taxon>
        <taxon>Bacillati</taxon>
        <taxon>Bacillota</taxon>
        <taxon>Clostridia</taxon>
        <taxon>Eubacteriales</taxon>
        <taxon>Oscillospiraceae</taxon>
        <taxon>Caproicibacterium</taxon>
    </lineage>
</organism>
<comment type="similarity">
    <text evidence="1">Belongs to the carbohydrate kinase pfkB family.</text>
</comment>
<keyword evidence="7" id="KW-0423">Lactose metabolism</keyword>
<evidence type="ECO:0000256" key="2">
    <source>
        <dbReference type="ARBA" id="ARBA00022679"/>
    </source>
</evidence>
<accession>A0A859DSN6</accession>
<dbReference type="EC" id="2.7.1.144" evidence="7"/>
<evidence type="ECO:0000256" key="5">
    <source>
        <dbReference type="ARBA" id="ARBA00022840"/>
    </source>
</evidence>
<dbReference type="Pfam" id="PF00294">
    <property type="entry name" value="PfkB"/>
    <property type="match status" value="1"/>
</dbReference>
<dbReference type="EMBL" id="CP046161">
    <property type="protein sequence ID" value="QKO30373.1"/>
    <property type="molecule type" value="Genomic_DNA"/>
</dbReference>
<comment type="catalytic activity">
    <reaction evidence="7">
        <text>D-tagatofuranose 6-phosphate + ATP = D-tagatofuranose 1,6-bisphosphate + ADP + H(+)</text>
        <dbReference type="Rhea" id="RHEA:12420"/>
        <dbReference type="ChEBI" id="CHEBI:15378"/>
        <dbReference type="ChEBI" id="CHEBI:30616"/>
        <dbReference type="ChEBI" id="CHEBI:58694"/>
        <dbReference type="ChEBI" id="CHEBI:58695"/>
        <dbReference type="ChEBI" id="CHEBI:456216"/>
        <dbReference type="EC" id="2.7.1.144"/>
    </reaction>
</comment>
<proteinExistence type="inferred from homology"/>
<gene>
    <name evidence="10" type="primary">pfkB</name>
    <name evidence="10" type="ORF">GJQ69_00100</name>
    <name evidence="11" type="ORF">GKP14_04680</name>
</gene>
<sequence>MIYTMTFNPAIDYVVHLENHLQPGKINRCTDETYQFGGKGINVAVMLRNLGHDAIALGFIAGETGSWLQKGLHNMGLLTDFIRLPSGMTRINVKVKDKEETEINGSGPVISPADMKRLYTRLDALKSGDILVLAGSIPACLASDTYEKIMRRLAVRNILVAVDATRDLLVNVLPYQPFLIKPNSHELGEIFGRELKSDREITECATKLQERGARNVLVSMAKDGALLLDETGKVHRMAAPSGKVRNSVGAGDSMVAGFLAGWLQTGSYEKALRLGTAAGSATACSLGLAGKEEIDAMLAKM</sequence>
<comment type="pathway">
    <text evidence="7">Carbohydrate metabolism; D-tagatose 6-phosphate degradation; D-glyceraldehyde 3-phosphate and glycerone phosphate from D-tagatose 6-phosphate: step 1/2.</text>
</comment>
<evidence type="ECO:0000313" key="12">
    <source>
        <dbReference type="Proteomes" id="UP000501316"/>
    </source>
</evidence>
<evidence type="ECO:0000256" key="6">
    <source>
        <dbReference type="ARBA" id="ARBA00047745"/>
    </source>
</evidence>
<dbReference type="GO" id="GO:2001059">
    <property type="term" value="P:D-tagatose 6-phosphate catabolic process"/>
    <property type="evidence" value="ECO:0007669"/>
    <property type="project" value="UniProtKB-UniPathway"/>
</dbReference>
<dbReference type="KEGG" id="clf:GJQ69_00100"/>
<dbReference type="InterPro" id="IPR017583">
    <property type="entry name" value="Tagatose/fructose_Pkinase"/>
</dbReference>
<reference evidence="11" key="2">
    <citation type="journal article" date="2021" name="Appl. Environ. Microbiol.">
        <title>Adaptability of a Caproate-Producing Bacterium Contributes to Its Dominance in an Anaerobic Fermentation System.</title>
        <authorList>
            <person name="Wang H."/>
            <person name="Gu Y."/>
            <person name="Zhou W."/>
            <person name="Zhao D."/>
            <person name="Qiao Z."/>
            <person name="Zheng J."/>
            <person name="Gao J."/>
            <person name="Chen X."/>
            <person name="Ren C."/>
            <person name="Xu Y."/>
        </authorList>
    </citation>
    <scope>NUCLEOTIDE SEQUENCE</scope>
    <source>
        <strain evidence="11">JNU-WLY1368</strain>
    </source>
</reference>
<evidence type="ECO:0000256" key="7">
    <source>
        <dbReference type="PIRNR" id="PIRNR000535"/>
    </source>
</evidence>
<keyword evidence="4 8" id="KW-0418">Kinase</keyword>
<keyword evidence="5 7" id="KW-0067">ATP-binding</keyword>
<dbReference type="NCBIfam" id="TIGR03828">
    <property type="entry name" value="pfkB"/>
    <property type="match status" value="1"/>
</dbReference>
<dbReference type="InterPro" id="IPR002173">
    <property type="entry name" value="Carboh/pur_kinase_PfkB_CS"/>
</dbReference>
<dbReference type="RefSeq" id="WP_086034833.1">
    <property type="nucleotide sequence ID" value="NZ_CP046051.1"/>
</dbReference>
<reference evidence="12 13" key="1">
    <citation type="submission" date="2019-11" db="EMBL/GenBank/DDBJ databases">
        <authorList>
            <person name="Ren C."/>
            <person name="Wang H."/>
            <person name="Xu Y."/>
        </authorList>
    </citation>
    <scope>NUCLEOTIDE SEQUENCE [LARGE SCALE GENOMIC DNA]</scope>
    <source>
        <strain evidence="13">JNU-WLY1368</strain>
        <strain evidence="10 12">LBM 19010</strain>
    </source>
</reference>
<dbReference type="Gene3D" id="3.40.1190.20">
    <property type="match status" value="1"/>
</dbReference>
<comment type="similarity">
    <text evidence="7">Belongs to the carbohydrate kinase PfkB family. LacC subfamily.</text>
</comment>
<dbReference type="AlphaFoldDB" id="A0A859DSN6"/>
<comment type="function">
    <text evidence="8">Catalyzes the ATP-dependent phosphorylation of fructose-l-phosphate to fructose-l,6-bisphosphate.</text>
</comment>
<evidence type="ECO:0000256" key="1">
    <source>
        <dbReference type="ARBA" id="ARBA00005380"/>
    </source>
</evidence>
<dbReference type="NCBIfam" id="TIGR03168">
    <property type="entry name" value="1-PFK"/>
    <property type="match status" value="1"/>
</dbReference>
<reference evidence="11" key="3">
    <citation type="journal article" date="2022" name="Int. J. Syst. Evol. Microbiol.">
        <title>Caproicibacterium lactatifermentans sp. nov., isolated from pit clay used for the production of Chinese strong aroma-type liquor.</title>
        <authorList>
            <person name="Wang H."/>
            <person name="Gu Y."/>
            <person name="Zhao D."/>
            <person name="Qiao Z."/>
            <person name="Zheng J."/>
            <person name="Gao J."/>
            <person name="Ren C."/>
            <person name="Xu Y."/>
        </authorList>
    </citation>
    <scope>NUCLEOTIDE SEQUENCE</scope>
    <source>
        <strain evidence="11">JNU-WLY1368</strain>
    </source>
</reference>
<dbReference type="GO" id="GO:0005829">
    <property type="term" value="C:cytosol"/>
    <property type="evidence" value="ECO:0007669"/>
    <property type="project" value="TreeGrafter"/>
</dbReference>
<dbReference type="GO" id="GO:0009024">
    <property type="term" value="F:tagatose-6-phosphate kinase activity"/>
    <property type="evidence" value="ECO:0007669"/>
    <property type="project" value="UniProtKB-EC"/>
</dbReference>
<name>A0A859DSN6_9FIRM</name>
<dbReference type="PANTHER" id="PTHR46566:SF1">
    <property type="entry name" value="1-PHOSPHOFRUCTOKINASE"/>
    <property type="match status" value="1"/>
</dbReference>
<dbReference type="SUPFAM" id="SSF53613">
    <property type="entry name" value="Ribokinase-like"/>
    <property type="match status" value="1"/>
</dbReference>
<dbReference type="GO" id="GO:0016052">
    <property type="term" value="P:carbohydrate catabolic process"/>
    <property type="evidence" value="ECO:0007669"/>
    <property type="project" value="UniProtKB-ARBA"/>
</dbReference>
<dbReference type="PIRSF" id="PIRSF000535">
    <property type="entry name" value="1PFK/6PFK/LacC"/>
    <property type="match status" value="1"/>
</dbReference>
<evidence type="ECO:0000256" key="4">
    <source>
        <dbReference type="ARBA" id="ARBA00022777"/>
    </source>
</evidence>
<dbReference type="PANTHER" id="PTHR46566">
    <property type="entry name" value="1-PHOSPHOFRUCTOKINASE-RELATED"/>
    <property type="match status" value="1"/>
</dbReference>
<evidence type="ECO:0000313" key="13">
    <source>
        <dbReference type="Proteomes" id="UP000509623"/>
    </source>
</evidence>
<dbReference type="UniPathway" id="UPA00704">
    <property type="reaction ID" value="UER00715"/>
</dbReference>
<keyword evidence="2 7" id="KW-0808">Transferase</keyword>
<dbReference type="InterPro" id="IPR022463">
    <property type="entry name" value="1-PFruKinase"/>
</dbReference>
<comment type="catalytic activity">
    <reaction evidence="6 8">
        <text>beta-D-fructose 1-phosphate + ATP = beta-D-fructose 1,6-bisphosphate + ADP + H(+)</text>
        <dbReference type="Rhea" id="RHEA:14213"/>
        <dbReference type="ChEBI" id="CHEBI:15378"/>
        <dbReference type="ChEBI" id="CHEBI:30616"/>
        <dbReference type="ChEBI" id="CHEBI:32966"/>
        <dbReference type="ChEBI" id="CHEBI:138881"/>
        <dbReference type="ChEBI" id="CHEBI:456216"/>
        <dbReference type="EC" id="2.7.1.56"/>
    </reaction>
</comment>
<dbReference type="GO" id="GO:0005988">
    <property type="term" value="P:lactose metabolic process"/>
    <property type="evidence" value="ECO:0007669"/>
    <property type="project" value="UniProtKB-KW"/>
</dbReference>
<dbReference type="Proteomes" id="UP000501316">
    <property type="component" value="Chromosome"/>
</dbReference>
<keyword evidence="13" id="KW-1185">Reference proteome</keyword>
<evidence type="ECO:0000259" key="9">
    <source>
        <dbReference type="Pfam" id="PF00294"/>
    </source>
</evidence>
<dbReference type="EMBL" id="CP046051">
    <property type="protein sequence ID" value="QKN23021.1"/>
    <property type="molecule type" value="Genomic_DNA"/>
</dbReference>